<name>A0A1C2E369_9HYPH</name>
<dbReference type="AlphaFoldDB" id="A0A1C2E369"/>
<dbReference type="SUPFAM" id="SSF55347">
    <property type="entry name" value="Glyceraldehyde-3-phosphate dehydrogenase-like, C-terminal domain"/>
    <property type="match status" value="1"/>
</dbReference>
<comment type="similarity">
    <text evidence="1">Belongs to the Gfo/Idh/MocA family.</text>
</comment>
<dbReference type="Pfam" id="PF01408">
    <property type="entry name" value="GFO_IDH_MocA"/>
    <property type="match status" value="1"/>
</dbReference>
<reference evidence="5 6" key="1">
    <citation type="submission" date="2016-08" db="EMBL/GenBank/DDBJ databases">
        <title>Whole genome sequence of Mesorhizobium sp. strain UASWS1009 isolated from industrial sewage.</title>
        <authorList>
            <person name="Crovadore J."/>
            <person name="Calmin G."/>
            <person name="Chablais R."/>
            <person name="Cochard B."/>
            <person name="Lefort F."/>
        </authorList>
    </citation>
    <scope>NUCLEOTIDE SEQUENCE [LARGE SCALE GENOMIC DNA]</scope>
    <source>
        <strain evidence="5 6">UASWS1009</strain>
    </source>
</reference>
<dbReference type="PANTHER" id="PTHR42840:SF3">
    <property type="entry name" value="BINDING ROSSMANN FOLD OXIDOREDUCTASE, PUTATIVE (AFU_ORTHOLOGUE AFUA_2G10240)-RELATED"/>
    <property type="match status" value="1"/>
</dbReference>
<protein>
    <submittedName>
        <fullName evidence="5">Inositol 2-dehydrogenase</fullName>
    </submittedName>
</protein>
<keyword evidence="2" id="KW-0560">Oxidoreductase</keyword>
<proteinExistence type="inferred from homology"/>
<dbReference type="Pfam" id="PF22725">
    <property type="entry name" value="GFO_IDH_MocA_C3"/>
    <property type="match status" value="1"/>
</dbReference>
<dbReference type="OrthoDB" id="9792935at2"/>
<sequence length="330" mass="35467">MVRFGILGCGRIGQVHANSIQRITNARLVAVADVSIEAARACGDRFGVQTRDVSDIVSATDIDAVIIATSTNTHYEMIDLAANGRKAIFCEKPIDLSSDKVRVCIKTVEDAGVPFMTAFNQRFDPHFGAIQRRIADGEIGDVETVSIVSRDPGPPPVSYLKGSGGLFRDMMIHDLDMARFVLGEEPTRVFAVGSTLIDPAIAEVGDVDTAAVILTTASGRICQISNSRRTTYGYDKRLEVHGSKGMLRAANVLENSVESATSRGFTVAKAEAFFLERFGAAYLAELQHFVEAVLAGQKPKPDAQDGLRAQLIADAATKSRAEARPVEIPA</sequence>
<evidence type="ECO:0000259" key="3">
    <source>
        <dbReference type="Pfam" id="PF01408"/>
    </source>
</evidence>
<dbReference type="InterPro" id="IPR000683">
    <property type="entry name" value="Gfo/Idh/MocA-like_OxRdtase_N"/>
</dbReference>
<gene>
    <name evidence="5" type="ORF">QV13_07310</name>
</gene>
<evidence type="ECO:0000256" key="2">
    <source>
        <dbReference type="ARBA" id="ARBA00023002"/>
    </source>
</evidence>
<dbReference type="SUPFAM" id="SSF51735">
    <property type="entry name" value="NAD(P)-binding Rossmann-fold domains"/>
    <property type="match status" value="1"/>
</dbReference>
<dbReference type="STRING" id="1566387.QV13_07310"/>
<organism evidence="5 6">
    <name type="scientific">Mesorhizobium hungaricum</name>
    <dbReference type="NCBI Taxonomy" id="1566387"/>
    <lineage>
        <taxon>Bacteria</taxon>
        <taxon>Pseudomonadati</taxon>
        <taxon>Pseudomonadota</taxon>
        <taxon>Alphaproteobacteria</taxon>
        <taxon>Hyphomicrobiales</taxon>
        <taxon>Phyllobacteriaceae</taxon>
        <taxon>Mesorhizobium</taxon>
    </lineage>
</organism>
<dbReference type="NCBIfam" id="TIGR04380">
    <property type="entry name" value="myo_inos_iolG"/>
    <property type="match status" value="1"/>
</dbReference>
<evidence type="ECO:0000256" key="1">
    <source>
        <dbReference type="ARBA" id="ARBA00010928"/>
    </source>
</evidence>
<accession>A0A1C2E369</accession>
<dbReference type="PANTHER" id="PTHR42840">
    <property type="entry name" value="NAD(P)-BINDING ROSSMANN-FOLD SUPERFAMILY PROTEIN-RELATED"/>
    <property type="match status" value="1"/>
</dbReference>
<evidence type="ECO:0000313" key="6">
    <source>
        <dbReference type="Proteomes" id="UP000094412"/>
    </source>
</evidence>
<evidence type="ECO:0000313" key="5">
    <source>
        <dbReference type="EMBL" id="OCX21457.1"/>
    </source>
</evidence>
<comment type="caution">
    <text evidence="5">The sequence shown here is derived from an EMBL/GenBank/DDBJ whole genome shotgun (WGS) entry which is preliminary data.</text>
</comment>
<dbReference type="InterPro" id="IPR055170">
    <property type="entry name" value="GFO_IDH_MocA-like_dom"/>
</dbReference>
<dbReference type="InterPro" id="IPR036291">
    <property type="entry name" value="NAD(P)-bd_dom_sf"/>
</dbReference>
<evidence type="ECO:0000259" key="4">
    <source>
        <dbReference type="Pfam" id="PF22725"/>
    </source>
</evidence>
<dbReference type="Proteomes" id="UP000094412">
    <property type="component" value="Unassembled WGS sequence"/>
</dbReference>
<feature type="domain" description="Gfo/Idh/MocA-like oxidoreductase N-terminal" evidence="3">
    <location>
        <begin position="2"/>
        <end position="118"/>
    </location>
</feature>
<dbReference type="EMBL" id="MDEO01000028">
    <property type="protein sequence ID" value="OCX21457.1"/>
    <property type="molecule type" value="Genomic_DNA"/>
</dbReference>
<keyword evidence="6" id="KW-1185">Reference proteome</keyword>
<dbReference type="GO" id="GO:0000166">
    <property type="term" value="F:nucleotide binding"/>
    <property type="evidence" value="ECO:0007669"/>
    <property type="project" value="InterPro"/>
</dbReference>
<dbReference type="InterPro" id="IPR030827">
    <property type="entry name" value="Myo_inos_IolG"/>
</dbReference>
<dbReference type="Gene3D" id="3.40.50.720">
    <property type="entry name" value="NAD(P)-binding Rossmann-like Domain"/>
    <property type="match status" value="1"/>
</dbReference>
<feature type="domain" description="GFO/IDH/MocA-like oxidoreductase" evidence="4">
    <location>
        <begin position="129"/>
        <end position="248"/>
    </location>
</feature>
<dbReference type="GO" id="GO:0016491">
    <property type="term" value="F:oxidoreductase activity"/>
    <property type="evidence" value="ECO:0007669"/>
    <property type="project" value="UniProtKB-KW"/>
</dbReference>
<dbReference type="Gene3D" id="3.30.360.10">
    <property type="entry name" value="Dihydrodipicolinate Reductase, domain 2"/>
    <property type="match status" value="1"/>
</dbReference>
<dbReference type="RefSeq" id="WP_065997171.1">
    <property type="nucleotide sequence ID" value="NZ_MDEO01000028.1"/>
</dbReference>